<dbReference type="Proteomes" id="UP000000271">
    <property type="component" value="Chromosome"/>
</dbReference>
<name>D6XXT9_BACIE</name>
<sequence>MDGQFPLGNRIEDAAEYEELGEAVNSYADVEMENDRIESVFFRSSLDSESGAYLQNFDLQLTIEDGVVAEMIFDYKL</sequence>
<accession>D6XXT9</accession>
<organism evidence="1 2">
    <name type="scientific">Bacillus selenitireducens (strain ATCC 700615 / DSM 15326 / MLS10)</name>
    <dbReference type="NCBI Taxonomy" id="439292"/>
    <lineage>
        <taxon>Bacteria</taxon>
        <taxon>Bacillati</taxon>
        <taxon>Bacillota</taxon>
        <taxon>Bacilli</taxon>
        <taxon>Bacillales</taxon>
        <taxon>Bacillaceae</taxon>
        <taxon>Salisediminibacterium</taxon>
    </lineage>
</organism>
<proteinExistence type="predicted"/>
<dbReference type="KEGG" id="bse:Bsel_2632"/>
<dbReference type="EMBL" id="CP001791">
    <property type="protein sequence ID" value="ADI00132.1"/>
    <property type="molecule type" value="Genomic_DNA"/>
</dbReference>
<evidence type="ECO:0000313" key="1">
    <source>
        <dbReference type="EMBL" id="ADI00132.1"/>
    </source>
</evidence>
<reference evidence="1" key="1">
    <citation type="submission" date="2009-10" db="EMBL/GenBank/DDBJ databases">
        <title>Complete sequence of Bacillus selenitireducens MLS10.</title>
        <authorList>
            <consortium name="US DOE Joint Genome Institute"/>
            <person name="Lucas S."/>
            <person name="Copeland A."/>
            <person name="Lapidus A."/>
            <person name="Glavina del Rio T."/>
            <person name="Dalin E."/>
            <person name="Tice H."/>
            <person name="Bruce D."/>
            <person name="Goodwin L."/>
            <person name="Pitluck S."/>
            <person name="Sims D."/>
            <person name="Brettin T."/>
            <person name="Detter J.C."/>
            <person name="Han C."/>
            <person name="Larimer F."/>
            <person name="Land M."/>
            <person name="Hauser L."/>
            <person name="Kyrpides N."/>
            <person name="Ovchinnikova G."/>
            <person name="Stolz J."/>
        </authorList>
    </citation>
    <scope>NUCLEOTIDE SEQUENCE [LARGE SCALE GENOMIC DNA]</scope>
    <source>
        <strain evidence="1">MLS10</strain>
    </source>
</reference>
<dbReference type="AlphaFoldDB" id="D6XXT9"/>
<keyword evidence="2" id="KW-1185">Reference proteome</keyword>
<dbReference type="HOGENOM" id="CLU_2630757_0_0_9"/>
<protein>
    <submittedName>
        <fullName evidence="1">Uncharacterized protein</fullName>
    </submittedName>
</protein>
<evidence type="ECO:0000313" key="2">
    <source>
        <dbReference type="Proteomes" id="UP000000271"/>
    </source>
</evidence>
<dbReference type="RefSeq" id="WP_013173552.1">
    <property type="nucleotide sequence ID" value="NC_014219.1"/>
</dbReference>
<gene>
    <name evidence="1" type="ordered locus">Bsel_2632</name>
</gene>